<evidence type="ECO:0000313" key="1">
    <source>
        <dbReference type="Ensembl" id="ENSPTEP00000007990.1"/>
    </source>
</evidence>
<dbReference type="AlphaFoldDB" id="A0A8C9GQ99"/>
<evidence type="ECO:0000313" key="2">
    <source>
        <dbReference type="Proteomes" id="UP000694416"/>
    </source>
</evidence>
<dbReference type="Ensembl" id="ENSPTET00000012227.1">
    <property type="protein sequence ID" value="ENSPTEP00000008015.1"/>
    <property type="gene ID" value="ENSPTEG00000009111.1"/>
</dbReference>
<accession>A0A8C9GQ99</accession>
<keyword evidence="2" id="KW-1185">Reference proteome</keyword>
<sequence length="65" mass="7608">MPESSSSPSSPNQLRQRHVRQELMKLPPRSSLEQMIREWLIPLHGLKAPLFRFQVRQAGRQSCRV</sequence>
<organism evidence="1 2">
    <name type="scientific">Piliocolobus tephrosceles</name>
    <name type="common">Ugandan red Colobus</name>
    <dbReference type="NCBI Taxonomy" id="591936"/>
    <lineage>
        <taxon>Eukaryota</taxon>
        <taxon>Metazoa</taxon>
        <taxon>Chordata</taxon>
        <taxon>Craniata</taxon>
        <taxon>Vertebrata</taxon>
        <taxon>Euteleostomi</taxon>
        <taxon>Mammalia</taxon>
        <taxon>Eutheria</taxon>
        <taxon>Euarchontoglires</taxon>
        <taxon>Primates</taxon>
        <taxon>Haplorrhini</taxon>
        <taxon>Catarrhini</taxon>
        <taxon>Cercopithecidae</taxon>
        <taxon>Colobinae</taxon>
        <taxon>Piliocolobus</taxon>
    </lineage>
</organism>
<protein>
    <submittedName>
        <fullName evidence="1">Uncharacterized protein</fullName>
    </submittedName>
</protein>
<dbReference type="Ensembl" id="ENSPTET00000012175.1">
    <property type="protein sequence ID" value="ENSPTEP00000007990.1"/>
    <property type="gene ID" value="ENSPTEG00000009074.1"/>
</dbReference>
<proteinExistence type="predicted"/>
<name>A0A8C9GQ99_9PRIM</name>
<reference evidence="1" key="1">
    <citation type="submission" date="2025-05" db="UniProtKB">
        <authorList>
            <consortium name="Ensembl"/>
        </authorList>
    </citation>
    <scope>IDENTIFICATION</scope>
</reference>
<dbReference type="Proteomes" id="UP000694416">
    <property type="component" value="Unplaced"/>
</dbReference>